<dbReference type="NCBIfam" id="NF003417">
    <property type="entry name" value="PRK04813.1"/>
    <property type="match status" value="3"/>
</dbReference>
<dbReference type="GO" id="GO:0043041">
    <property type="term" value="P:amino acid activation for nonribosomal peptide biosynthetic process"/>
    <property type="evidence" value="ECO:0007669"/>
    <property type="project" value="TreeGrafter"/>
</dbReference>
<feature type="domain" description="Carrier" evidence="5">
    <location>
        <begin position="963"/>
        <end position="1040"/>
    </location>
</feature>
<dbReference type="Pfam" id="PF13193">
    <property type="entry name" value="AMP-binding_C"/>
    <property type="match status" value="1"/>
</dbReference>
<dbReference type="EMBL" id="QWIV01000014">
    <property type="protein sequence ID" value="RMZ58235.1"/>
    <property type="molecule type" value="Genomic_DNA"/>
</dbReference>
<dbReference type="InterPro" id="IPR000873">
    <property type="entry name" value="AMP-dep_synth/lig_dom"/>
</dbReference>
<evidence type="ECO:0000313" key="7">
    <source>
        <dbReference type="Proteomes" id="UP000267524"/>
    </source>
</evidence>
<dbReference type="RefSeq" id="WP_122547392.1">
    <property type="nucleotide sequence ID" value="NZ_QWIV01000014.1"/>
</dbReference>
<dbReference type="SMART" id="SM00823">
    <property type="entry name" value="PKS_PP"/>
    <property type="match status" value="3"/>
</dbReference>
<evidence type="ECO:0000259" key="5">
    <source>
        <dbReference type="PROSITE" id="PS50075"/>
    </source>
</evidence>
<dbReference type="PANTHER" id="PTHR45527:SF1">
    <property type="entry name" value="FATTY ACID SYNTHASE"/>
    <property type="match status" value="1"/>
</dbReference>
<evidence type="ECO:0000256" key="3">
    <source>
        <dbReference type="ARBA" id="ARBA00022450"/>
    </source>
</evidence>
<dbReference type="GO" id="GO:0031177">
    <property type="term" value="F:phosphopantetheine binding"/>
    <property type="evidence" value="ECO:0007669"/>
    <property type="project" value="InterPro"/>
</dbReference>
<dbReference type="InterPro" id="IPR023213">
    <property type="entry name" value="CAT-like_dom_sf"/>
</dbReference>
<dbReference type="SUPFAM" id="SSF56801">
    <property type="entry name" value="Acetyl-CoA synthetase-like"/>
    <property type="match status" value="3"/>
</dbReference>
<organism evidence="6 7">
    <name type="scientific">Chryseobacterium nematophagum</name>
    <dbReference type="NCBI Taxonomy" id="2305228"/>
    <lineage>
        <taxon>Bacteria</taxon>
        <taxon>Pseudomonadati</taxon>
        <taxon>Bacteroidota</taxon>
        <taxon>Flavobacteriia</taxon>
        <taxon>Flavobacteriales</taxon>
        <taxon>Weeksellaceae</taxon>
        <taxon>Chryseobacterium group</taxon>
        <taxon>Chryseobacterium</taxon>
    </lineage>
</organism>
<sequence length="3872" mass="440118">MVFGLSSKVDLTILEKSFRILLSRHEILRTLIVTSSEGIGYQYVSDQELSIKETDAYNSTELEDLISQEITRVFDLSKELPISVCVFHEKEKTKNNKTKKKQDNQNNSELTSYISIVIHHIAFDGWSTDIFLEELRSIYQDLLTNNSVSLPSLPIQYKDFALWQRGYLQGEVLHRQLDYWKGKLMGVEPLNLPLDYARPSSISYEGNTICFSISDSLGEELRLLSRDLGVSLYSVMLGGYYLLLSSYSGQKDIVLGTVVANRHHAGLEDLIGFFVNTLVLREEIDYGVSMRDFILQVSDSVSQAQMHQDVPFEKLVEELGVVQDVSRHPLFQAMFGLQSFGSEAKKMYREESLFQEFEGNVSYDVAKFDLSVMIDDDGESLSGSFNYARGLFMESTINHMISTYVYLLEQIVCHQKEVGSQLRLEDLSWVREEEYSGDGILSNLLDTYSEYDTTVTLHELFERQVEKTPDDIALVYEDAKLTYRELNERSNQLAHYLLQNYQIKPDELIPLCLDRSEQMFIAILGVLKSGGAFVPIDPDFPMDRITYIVGDTKARLMIGEEDTIQNLYGSKDHIDDLNIISLDSSDMEEILSSYSRDNPKTDVGPKDLSYVIYTSGTTGNPKGVMIEHGGVVNLVEFMIKPHRLNEYTHVGCYSNYIFDAFISESFPVLCHGNTLWLYSNRLRRSVSELNEYITEHGIEVSFIPPVILRELLPDTSLQLVLVGGEAFPDISDLNHEGVILINEYGPTETTVCVTYHHYDKDNNALNIGRPIANTTAYVLDRYLRPVPVGAVGELYIGGVGVSRGYLNLPDLTNEKFVVNVFQSEEEKAIGYNGRMYKTGDLVRFLTNGDIEYIGRNDFQVKIRGYRIELGEIESRLLSYEGIRQAVVLAKEHSSGLKYLVGYYVSDAALNHEELSVHLSGLLPEYMVPSVYVHLDSLPIAFNGKLDHKALPEPNFTGDKEYIAPTTACEKQLTEIYSEVLGLPVENIGLHDDFFRLGGDSIISIQLVSRLRKRLSLSLSVKEVFTYRTVYHLSELLESRRHEEGLSLITEQGILEGEVSLLPIQKWFFHEVELGEHFKAIHHWNQSFMIHVPELDIDILKQSLLQLVEKHDALRLYYPKTEHGYLQEYRKEAIFPDLSILDRRDLSDEELVEVFTSWQSGFDIIEGPLLHVGYIHGYEDGSCRVHFCFHHLIIDAVSWRILTEDLQTMYSSLMEGNITPGYVKGSSYRQWVDVVKTYKEASPILREEELMYWNSIIENTKNSMTRIESLSSSSYHHSDLVLDKDSTSRLLRDIHGVYHTQINDILLSAFSLALCDFTGLSAHGILLEGHGREDIFPGMDITETVGWFTTMYPIVLERGKDVLSTIVHTKESLRGVPDNGIGYGSLIGYTDGNLPRISFNYLGQLDQQEPVSGSWHIVGENSGESVGRDNSDSHLLNINGAVVGGELYFGLGGYFSEEEMIRLSVLFKGYLEQLVNELSGIDRSYLTMSDVDDILSSNQLYSIQEEIEIDCVYLASSLQEGFIYHALSQGDVDDSYRVQLLWDYHGAVDLEKLKESWEYVQKKHPVLRTRFDWSESIVQVVDKISSVDWRCIDLSGYDEKEREEKIKSIVQKDREEEYDLSKSGLFRVYLCQHSDSHYTCIFSNHHAILDGWSMPVLFNDIHTSYLRLLKGEVVASMVDISYGESQKYLQRHKGESDSFWKEYMLLLEDREDLSSLLKVSEKHTNLSGYRHIQDHQSLTWSIDRERYLSLKNLISKEGLTVNAVLQYLWHKQLSIYSNQRTTVVGTTVSGRSLPVEEIESSVGLYINTLPLIVEHKEGKVMDLIVNLQSSVSDLNTYSDKSLSSLQDNGERLFSSLFVYENYPISDGDVSEDLDIRFRDSIEKVDYPLSLIAYERGEEVSLTLNYESLLFEQAMMSQVLEGMELMLDQLLQDPNLTTDKLSYVSALQYQDLIQNWNVAGVEYDTSATIHELFERQVEKTPDHIALVYEDVKLTYRELNERSNQLAHYLLQNYQIKPDELIPLCLDRSEQLFIGILGVLKSGGAFVPIDTDFPMDRITYIVGDTKARLMIGEEDTIQNLYGSKDHIDDLSIISLDSSGMEEILSSYSRDNPKTDVGPKDLSYVIYTSGTTGNPKGVMIEHGGVVNLVEFMIKPHRLNEYTHVGCYSNYIFDAFISESFPVLCHGNTLWLYSNRLRRSVSELNEYITEHGIEVSFIPPVILRELLPDTSLQLVLVGGEAFPDISDLNHEGVILINEYGPTETTVCVTYHHYDKDNNALNIGRPIANTTAYVLDRYLRPVPVGAVGELYIGGVGVSRGYLNLPDLTNEKFVVNVFQSEEEKAIGYNGRMYKTGDLVRFLTNGDIEYIGRNDFQVKIRGYRIELGEIESRLLSYTGIRQAVVLAKEHSSGLKYLVGYYVSDTAVNPDDLSVYLSSLLPEYMVPSVYIHLESLPIAFNGKLDHKALPEPNFTGDKEYIAPETSLQRDLATIYSEVLGLPVESIGVHDDFFRLGGNSIMAIKLISKIHQGLGLQVNVAMVLNHKTIFELAGSLEGLSIDIVEMIHPIEINHPEDQRLSFAQERLWFIDQYEEGSSAYNIPMVFRLSSRVDLSILKESFRVLLSRHEILCTLIVTSLEGVGYQYVSDQELSIKETDVYNSIELEDFISQEITRVFDLSKELPISVCIFHDKEKTKNNSELTSYISIVIHHIAFDGWSTDIFLEELGVIYRDLLSGTPVSLPSLRIQYKDFALWQRDYLQGEVLDRQLDYWKTKLRGVEPLNLPVDYPRPSAISYEGHTVHFNIADSLGEELRFLSRDLGVSLYSVMLGGYYLLLSSYSAQKDIVLGTVVANRHHAGLEDLIGFFVNTLVLREEIDYGVSVRDFILQVSDSVSQAQMHQDVPFEKLVEELGVVQDVSRHPLFQVMFGLQSFGNATNQKYVGDSLFEQIEERLSYDVAKFDLSVMIDDDGESLSGSFNYARGLFKESTIDHIISTYVYLLEQIVSHHKEVGSKLLLEDLSWVREEEYSGDGTFSNLLDTNSEYHTTATIHELFERQVEKTPDHIALVYEDVKLSYRELNERSNQLAHYLLENYQIQPDELIPLCLERSEQMLIAILGVLKSGGAYVPMDPTYPMDRIEHILRDTKARIIIGEEKTVQKLYEFNPRIVSLDSLEMKTELSNNSKDNLLTEIGSHHLAYVIYTSGTTGKPKGVMIEHKNVVNLIEQQSAIFNLATVHYSSDLQKRALWYANYVFDAHVWDVYSVLSLGHTLHLISKENQADLSLLHRYIVENSIQIATIPPVLLTKELILPLDTLIVAGDTTHPEVMECYRREGVDVINAYGPTESTVCATYHHYHEDGNALNIGQPITNTTTYVLDEYLRPVPVGAVGELYIGGAGLSRGYLNLSELTSERFLPNPFQSEEEKEIGYNGRMYKTGDLVRYLPGGDLEYIGRNDFQVKIRGYRIELGEIESALLSYEGIRQNVVLVNEHSSGLKYLVGYYVSDNAVNHENLSMYLSGLLPEYMVPSVYVHLESLPLTINGKLDRKALPEPSFIGDKEYIAPTTALEKQLAEIYGEVLGLPVENIGIHDDFFRLGGNSIMAIKLISKINHQLGVQIKVADIFQGKTIGRLFSIIQNSKPEYQPLVSLNNADTKPNMFMIHPGGVGSEVYQSLADQLYQDYHCYGVDYYNLYHEEKIDNLNHLAIYYLDHIEQIQKVSQQEEYILLGWSLGGQIALEIASELENRGYKNITVYLLDTILKYSDSELMKMNTLAISDEELCQTLETPMNSVHFIDVKNLLKAELILSDQDISTKLRFTKITLLKAMTMEGEQNQIINEYIRKLPYNNVDKILANHSLLTVYPVNTSHINIVKEEQTIIDIITNNSVC</sequence>
<gene>
    <name evidence="6" type="ORF">D1632_11430</name>
</gene>
<dbReference type="NCBIfam" id="TIGR01733">
    <property type="entry name" value="AA-adenyl-dom"/>
    <property type="match status" value="3"/>
</dbReference>
<dbReference type="PROSITE" id="PS00012">
    <property type="entry name" value="PHOSPHOPANTETHEINE"/>
    <property type="match status" value="3"/>
</dbReference>
<dbReference type="CDD" id="cd05930">
    <property type="entry name" value="A_NRPS"/>
    <property type="match status" value="3"/>
</dbReference>
<dbReference type="SUPFAM" id="SSF53474">
    <property type="entry name" value="alpha/beta-Hydrolases"/>
    <property type="match status" value="1"/>
</dbReference>
<evidence type="ECO:0000256" key="2">
    <source>
        <dbReference type="ARBA" id="ARBA00006432"/>
    </source>
</evidence>
<comment type="similarity">
    <text evidence="2">Belongs to the ATP-dependent AMP-binding enzyme family.</text>
</comment>
<dbReference type="Gene3D" id="3.40.50.980">
    <property type="match status" value="6"/>
</dbReference>
<dbReference type="SUPFAM" id="SSF52777">
    <property type="entry name" value="CoA-dependent acyltransferases"/>
    <property type="match status" value="8"/>
</dbReference>
<dbReference type="FunFam" id="3.40.50.12780:FF:000012">
    <property type="entry name" value="Non-ribosomal peptide synthetase"/>
    <property type="match status" value="1"/>
</dbReference>
<accession>A0A3M7L8A9</accession>
<dbReference type="InterPro" id="IPR020845">
    <property type="entry name" value="AMP-binding_CS"/>
</dbReference>
<dbReference type="Gene3D" id="3.40.50.1820">
    <property type="entry name" value="alpha/beta hydrolase"/>
    <property type="match status" value="1"/>
</dbReference>
<dbReference type="Gene3D" id="1.10.1200.10">
    <property type="entry name" value="ACP-like"/>
    <property type="match status" value="2"/>
</dbReference>
<dbReference type="InterPro" id="IPR009081">
    <property type="entry name" value="PP-bd_ACP"/>
</dbReference>
<dbReference type="InterPro" id="IPR020806">
    <property type="entry name" value="PKS_PP-bd"/>
</dbReference>
<comment type="cofactor">
    <cofactor evidence="1">
        <name>pantetheine 4'-phosphate</name>
        <dbReference type="ChEBI" id="CHEBI:47942"/>
    </cofactor>
</comment>
<dbReference type="FunFam" id="3.30.300.30:FF:000010">
    <property type="entry name" value="Enterobactin synthetase component F"/>
    <property type="match status" value="3"/>
</dbReference>
<dbReference type="Pfam" id="PF00501">
    <property type="entry name" value="AMP-binding"/>
    <property type="match status" value="3"/>
</dbReference>
<dbReference type="Gene3D" id="3.30.300.30">
    <property type="match status" value="3"/>
</dbReference>
<dbReference type="InterPro" id="IPR010071">
    <property type="entry name" value="AA_adenyl_dom"/>
</dbReference>
<dbReference type="CDD" id="cd19531">
    <property type="entry name" value="LCL_NRPS-like"/>
    <property type="match status" value="2"/>
</dbReference>
<feature type="domain" description="Carrier" evidence="5">
    <location>
        <begin position="2473"/>
        <end position="2550"/>
    </location>
</feature>
<dbReference type="PANTHER" id="PTHR45527">
    <property type="entry name" value="NONRIBOSOMAL PEPTIDE SYNTHETASE"/>
    <property type="match status" value="1"/>
</dbReference>
<dbReference type="Pfam" id="PF00975">
    <property type="entry name" value="Thioesterase"/>
    <property type="match status" value="1"/>
</dbReference>
<dbReference type="InterPro" id="IPR029058">
    <property type="entry name" value="AB_hydrolase_fold"/>
</dbReference>
<dbReference type="CDD" id="cd19534">
    <property type="entry name" value="E_NRPS"/>
    <property type="match status" value="1"/>
</dbReference>
<dbReference type="GO" id="GO:0009239">
    <property type="term" value="P:enterobactin biosynthetic process"/>
    <property type="evidence" value="ECO:0007669"/>
    <property type="project" value="TreeGrafter"/>
</dbReference>
<comment type="caution">
    <text evidence="6">The sequence shown here is derived from an EMBL/GenBank/DDBJ whole genome shotgun (WGS) entry which is preliminary data.</text>
</comment>
<dbReference type="GO" id="GO:0009366">
    <property type="term" value="C:enterobactin synthetase complex"/>
    <property type="evidence" value="ECO:0007669"/>
    <property type="project" value="TreeGrafter"/>
</dbReference>
<protein>
    <submittedName>
        <fullName evidence="6">Amino acid adenylation domain-containing protein</fullName>
    </submittedName>
</protein>
<evidence type="ECO:0000313" key="6">
    <source>
        <dbReference type="EMBL" id="RMZ58235.1"/>
    </source>
</evidence>
<dbReference type="InterPro" id="IPR036736">
    <property type="entry name" value="ACP-like_sf"/>
</dbReference>
<dbReference type="PROSITE" id="PS00455">
    <property type="entry name" value="AMP_BINDING"/>
    <property type="match status" value="3"/>
</dbReference>
<feature type="domain" description="Carrier" evidence="5">
    <location>
        <begin position="3548"/>
        <end position="3625"/>
    </location>
</feature>
<reference evidence="6 7" key="1">
    <citation type="submission" date="2018-08" db="EMBL/GenBank/DDBJ databases">
        <title>Chryseobacterium nematophagum: a novel matrix digesting pathogen of nematodes.</title>
        <authorList>
            <person name="Page A."/>
            <person name="Roberts M."/>
            <person name="Felix M.-A."/>
            <person name="Weir W."/>
        </authorList>
    </citation>
    <scope>NUCLEOTIDE SEQUENCE [LARGE SCALE GENOMIC DNA]</scope>
    <source>
        <strain evidence="6 7">JUb275</strain>
    </source>
</reference>
<dbReference type="FunFam" id="1.10.1200.10:FF:000005">
    <property type="entry name" value="Nonribosomal peptide synthetase 1"/>
    <property type="match status" value="3"/>
</dbReference>
<dbReference type="Proteomes" id="UP000267524">
    <property type="component" value="Unassembled WGS sequence"/>
</dbReference>
<keyword evidence="3" id="KW-0596">Phosphopantetheine</keyword>
<dbReference type="SMART" id="SM01294">
    <property type="entry name" value="PKS_PP_betabranch"/>
    <property type="match status" value="1"/>
</dbReference>
<dbReference type="Gene3D" id="3.30.559.30">
    <property type="entry name" value="Nonribosomal peptide synthetase, condensation domain"/>
    <property type="match status" value="4"/>
</dbReference>
<proteinExistence type="inferred from homology"/>
<name>A0A3M7L8A9_9FLAO</name>
<dbReference type="PROSITE" id="PS50075">
    <property type="entry name" value="CARRIER"/>
    <property type="match status" value="3"/>
</dbReference>
<dbReference type="InterPro" id="IPR025110">
    <property type="entry name" value="AMP-bd_C"/>
</dbReference>
<dbReference type="InterPro" id="IPR045851">
    <property type="entry name" value="AMP-bd_C_sf"/>
</dbReference>
<dbReference type="GO" id="GO:0047527">
    <property type="term" value="F:2,3-dihydroxybenzoate-serine ligase activity"/>
    <property type="evidence" value="ECO:0007669"/>
    <property type="project" value="TreeGrafter"/>
</dbReference>
<keyword evidence="4" id="KW-0597">Phosphoprotein</keyword>
<keyword evidence="7" id="KW-1185">Reference proteome</keyword>
<dbReference type="FunFam" id="3.40.50.980:FF:000001">
    <property type="entry name" value="Non-ribosomal peptide synthetase"/>
    <property type="match status" value="3"/>
</dbReference>
<dbReference type="InterPro" id="IPR001031">
    <property type="entry name" value="Thioesterase"/>
</dbReference>
<evidence type="ECO:0000256" key="1">
    <source>
        <dbReference type="ARBA" id="ARBA00001957"/>
    </source>
</evidence>
<dbReference type="GO" id="GO:0005829">
    <property type="term" value="C:cytosol"/>
    <property type="evidence" value="ECO:0007669"/>
    <property type="project" value="TreeGrafter"/>
</dbReference>
<dbReference type="InterPro" id="IPR001242">
    <property type="entry name" value="Condensation_dom"/>
</dbReference>
<dbReference type="Gene3D" id="2.30.38.10">
    <property type="entry name" value="Luciferase, Domain 3"/>
    <property type="match status" value="3"/>
</dbReference>
<dbReference type="Gene3D" id="3.30.559.10">
    <property type="entry name" value="Chloramphenicol acetyltransferase-like domain"/>
    <property type="match status" value="4"/>
</dbReference>
<dbReference type="InterPro" id="IPR006162">
    <property type="entry name" value="Ppantetheine_attach_site"/>
</dbReference>
<evidence type="ECO:0000256" key="4">
    <source>
        <dbReference type="ARBA" id="ARBA00022553"/>
    </source>
</evidence>
<dbReference type="SUPFAM" id="SSF47336">
    <property type="entry name" value="ACP-like"/>
    <property type="match status" value="3"/>
</dbReference>
<dbReference type="Pfam" id="PF00550">
    <property type="entry name" value="PP-binding"/>
    <property type="match status" value="3"/>
</dbReference>
<dbReference type="Pfam" id="PF00668">
    <property type="entry name" value="Condensation"/>
    <property type="match status" value="4"/>
</dbReference>